<evidence type="ECO:0000313" key="7">
    <source>
        <dbReference type="Proteomes" id="UP000256900"/>
    </source>
</evidence>
<dbReference type="Proteomes" id="UP000256900">
    <property type="component" value="Unassembled WGS sequence"/>
</dbReference>
<sequence length="160" mass="17306">MRLLLISVGRAKPGPERDLVARYLLRAAAIGRSIGIQPIELREIDESRARRTQDRKLEEAKTIRAALGTDAHVIACDETGKAITSTDFATQLGTARDNGAATLGLVLGGPDGLDPAFRAEARLVLAFGAMTWPHQLARALAAEQIYRATTILSGHPYHRN</sequence>
<proteinExistence type="inferred from homology"/>
<comment type="function">
    <text evidence="5">Specifically methylates the pseudouridine at position 1915 (m3Psi1915) in 23S rRNA.</text>
</comment>
<dbReference type="Gene3D" id="3.40.1280.10">
    <property type="match status" value="1"/>
</dbReference>
<comment type="caution">
    <text evidence="5">Lacks conserved residue(s) required for the propagation of feature annotation.</text>
</comment>
<organism evidence="6 7">
    <name type="scientific">Methylovirgula ligni</name>
    <dbReference type="NCBI Taxonomy" id="569860"/>
    <lineage>
        <taxon>Bacteria</taxon>
        <taxon>Pseudomonadati</taxon>
        <taxon>Pseudomonadota</taxon>
        <taxon>Alphaproteobacteria</taxon>
        <taxon>Hyphomicrobiales</taxon>
        <taxon>Beijerinckiaceae</taxon>
        <taxon>Methylovirgula</taxon>
    </lineage>
</organism>
<evidence type="ECO:0000256" key="2">
    <source>
        <dbReference type="ARBA" id="ARBA00022679"/>
    </source>
</evidence>
<accession>A0A3D9YXB9</accession>
<evidence type="ECO:0000256" key="3">
    <source>
        <dbReference type="ARBA" id="ARBA00022691"/>
    </source>
</evidence>
<dbReference type="GO" id="GO:0070038">
    <property type="term" value="F:rRNA (pseudouridine-N3-)-methyltransferase activity"/>
    <property type="evidence" value="ECO:0007669"/>
    <property type="project" value="UniProtKB-UniRule"/>
</dbReference>
<dbReference type="EC" id="2.1.1.177" evidence="5"/>
<reference evidence="6 7" key="1">
    <citation type="submission" date="2018-08" db="EMBL/GenBank/DDBJ databases">
        <title>Genomic Encyclopedia of Type Strains, Phase IV (KMG-IV): sequencing the most valuable type-strain genomes for metagenomic binning, comparative biology and taxonomic classification.</title>
        <authorList>
            <person name="Goeker M."/>
        </authorList>
    </citation>
    <scope>NUCLEOTIDE SEQUENCE [LARGE SCALE GENOMIC DNA]</scope>
    <source>
        <strain evidence="6 7">BW863</strain>
    </source>
</reference>
<dbReference type="Pfam" id="PF02590">
    <property type="entry name" value="SPOUT_MTase"/>
    <property type="match status" value="1"/>
</dbReference>
<gene>
    <name evidence="5" type="primary">rlmH</name>
    <name evidence="6" type="ORF">DES32_0952</name>
</gene>
<dbReference type="CDD" id="cd18081">
    <property type="entry name" value="RlmH-like"/>
    <property type="match status" value="1"/>
</dbReference>
<keyword evidence="7" id="KW-1185">Reference proteome</keyword>
<comment type="catalytic activity">
    <reaction evidence="5">
        <text>pseudouridine(1915) in 23S rRNA + S-adenosyl-L-methionine = N(3)-methylpseudouridine(1915) in 23S rRNA + S-adenosyl-L-homocysteine + H(+)</text>
        <dbReference type="Rhea" id="RHEA:42752"/>
        <dbReference type="Rhea" id="RHEA-COMP:10221"/>
        <dbReference type="Rhea" id="RHEA-COMP:10222"/>
        <dbReference type="ChEBI" id="CHEBI:15378"/>
        <dbReference type="ChEBI" id="CHEBI:57856"/>
        <dbReference type="ChEBI" id="CHEBI:59789"/>
        <dbReference type="ChEBI" id="CHEBI:65314"/>
        <dbReference type="ChEBI" id="CHEBI:74486"/>
        <dbReference type="EC" id="2.1.1.177"/>
    </reaction>
</comment>
<dbReference type="SUPFAM" id="SSF75217">
    <property type="entry name" value="alpha/beta knot"/>
    <property type="match status" value="1"/>
</dbReference>
<keyword evidence="5" id="KW-0698">rRNA processing</keyword>
<protein>
    <recommendedName>
        <fullName evidence="5">Ribosomal RNA large subunit methyltransferase H</fullName>
        <ecNumber evidence="5">2.1.1.177</ecNumber>
    </recommendedName>
    <alternativeName>
        <fullName evidence="5">23S rRNA (pseudouridine1915-N3)-methyltransferase</fullName>
    </alternativeName>
    <alternativeName>
        <fullName evidence="5">23S rRNA m3Psi1915 methyltransferase</fullName>
    </alternativeName>
    <alternativeName>
        <fullName evidence="5">rRNA (pseudouridine-N3-)-methyltransferase RlmH</fullName>
    </alternativeName>
</protein>
<keyword evidence="3 5" id="KW-0949">S-adenosyl-L-methionine</keyword>
<feature type="binding site" evidence="5">
    <location>
        <begin position="127"/>
        <end position="132"/>
    </location>
    <ligand>
        <name>S-adenosyl-L-methionine</name>
        <dbReference type="ChEBI" id="CHEBI:59789"/>
    </ligand>
</feature>
<comment type="subcellular location">
    <subcellularLocation>
        <location evidence="5">Cytoplasm</location>
    </subcellularLocation>
</comment>
<name>A0A3D9YXB9_9HYPH</name>
<dbReference type="AlphaFoldDB" id="A0A3D9YXB9"/>
<dbReference type="InterPro" id="IPR003742">
    <property type="entry name" value="RlmH-like"/>
</dbReference>
<dbReference type="NCBIfam" id="NF000989">
    <property type="entry name" value="PRK00103.2-3"/>
    <property type="match status" value="1"/>
</dbReference>
<comment type="caution">
    <text evidence="6">The sequence shown here is derived from an EMBL/GenBank/DDBJ whole genome shotgun (WGS) entry which is preliminary data.</text>
</comment>
<evidence type="ECO:0000256" key="5">
    <source>
        <dbReference type="HAMAP-Rule" id="MF_00658"/>
    </source>
</evidence>
<evidence type="ECO:0000256" key="4">
    <source>
        <dbReference type="ARBA" id="ARBA00038303"/>
    </source>
</evidence>
<comment type="subunit">
    <text evidence="5">Homodimer.</text>
</comment>
<evidence type="ECO:0000313" key="6">
    <source>
        <dbReference type="EMBL" id="REF87332.1"/>
    </source>
</evidence>
<dbReference type="HAMAP" id="MF_00658">
    <property type="entry name" value="23SrRNA_methyltr_H"/>
    <property type="match status" value="1"/>
</dbReference>
<dbReference type="PANTHER" id="PTHR33603">
    <property type="entry name" value="METHYLTRANSFERASE"/>
    <property type="match status" value="1"/>
</dbReference>
<keyword evidence="5" id="KW-0963">Cytoplasm</keyword>
<dbReference type="EMBL" id="QUMO01000002">
    <property type="protein sequence ID" value="REF87332.1"/>
    <property type="molecule type" value="Genomic_DNA"/>
</dbReference>
<keyword evidence="2 5" id="KW-0808">Transferase</keyword>
<dbReference type="GO" id="GO:0005737">
    <property type="term" value="C:cytoplasm"/>
    <property type="evidence" value="ECO:0007669"/>
    <property type="project" value="UniProtKB-SubCell"/>
</dbReference>
<evidence type="ECO:0000256" key="1">
    <source>
        <dbReference type="ARBA" id="ARBA00022603"/>
    </source>
</evidence>
<dbReference type="RefSeq" id="WP_115835551.1">
    <property type="nucleotide sequence ID" value="NZ_CP025086.1"/>
</dbReference>
<dbReference type="OrthoDB" id="9806643at2"/>
<dbReference type="PIRSF" id="PIRSF004505">
    <property type="entry name" value="MT_bac"/>
    <property type="match status" value="1"/>
</dbReference>
<comment type="similarity">
    <text evidence="4 5">Belongs to the RNA methyltransferase RlmH family.</text>
</comment>
<dbReference type="InterPro" id="IPR029028">
    <property type="entry name" value="Alpha/beta_knot_MTases"/>
</dbReference>
<keyword evidence="1 5" id="KW-0489">Methyltransferase</keyword>
<dbReference type="InterPro" id="IPR029026">
    <property type="entry name" value="tRNA_m1G_MTases_N"/>
</dbReference>
<feature type="binding site" evidence="5">
    <location>
        <position position="108"/>
    </location>
    <ligand>
        <name>S-adenosyl-L-methionine</name>
        <dbReference type="ChEBI" id="CHEBI:59789"/>
    </ligand>
</feature>
<dbReference type="PANTHER" id="PTHR33603:SF1">
    <property type="entry name" value="RIBOSOMAL RNA LARGE SUBUNIT METHYLTRANSFERASE H"/>
    <property type="match status" value="1"/>
</dbReference>